<dbReference type="Pfam" id="PF00343">
    <property type="entry name" value="Phosphorylase"/>
    <property type="match status" value="1"/>
</dbReference>
<evidence type="ECO:0000256" key="2">
    <source>
        <dbReference type="ARBA" id="ARBA00001933"/>
    </source>
</evidence>
<comment type="cofactor">
    <cofactor evidence="2">
        <name>pyridoxal 5'-phosphate</name>
        <dbReference type="ChEBI" id="CHEBI:597326"/>
    </cofactor>
</comment>
<dbReference type="Gene3D" id="3.40.50.2000">
    <property type="entry name" value="Glycogen Phosphorylase B"/>
    <property type="match status" value="1"/>
</dbReference>
<comment type="caution">
    <text evidence="10">The sequence shown here is derived from an EMBL/GenBank/DDBJ whole genome shotgun (WGS) entry which is preliminary data.</text>
</comment>
<evidence type="ECO:0000256" key="6">
    <source>
        <dbReference type="ARBA" id="ARBA00022679"/>
    </source>
</evidence>
<dbReference type="PANTHER" id="PTHR42655:SF1">
    <property type="entry name" value="GLYCOGEN PHOSPHORYLASE"/>
    <property type="match status" value="1"/>
</dbReference>
<evidence type="ECO:0000256" key="7">
    <source>
        <dbReference type="ARBA" id="ARBA00022898"/>
    </source>
</evidence>
<reference evidence="10 11" key="1">
    <citation type="submission" date="2017-11" db="EMBL/GenBank/DDBJ databases">
        <title>Evolution of Phototrophy in the Chloroflexi Phylum Driven by Horizontal Gene Transfer.</title>
        <authorList>
            <person name="Ward L.M."/>
            <person name="Hemp J."/>
            <person name="Shih P.M."/>
            <person name="Mcglynn S.E."/>
            <person name="Fischer W."/>
        </authorList>
    </citation>
    <scope>NUCLEOTIDE SEQUENCE [LARGE SCALE GENOMIC DNA]</scope>
    <source>
        <strain evidence="10">JP3_7</strain>
    </source>
</reference>
<evidence type="ECO:0000256" key="5">
    <source>
        <dbReference type="ARBA" id="ARBA00022676"/>
    </source>
</evidence>
<evidence type="ECO:0000313" key="11">
    <source>
        <dbReference type="Proteomes" id="UP000230790"/>
    </source>
</evidence>
<comment type="catalytic activity">
    <reaction evidence="1">
        <text>[(1-&gt;4)-alpha-D-glucosyl](n) + phosphate = [(1-&gt;4)-alpha-D-glucosyl](n-1) + alpha-D-glucose 1-phosphate</text>
        <dbReference type="Rhea" id="RHEA:41732"/>
        <dbReference type="Rhea" id="RHEA-COMP:9584"/>
        <dbReference type="Rhea" id="RHEA-COMP:9586"/>
        <dbReference type="ChEBI" id="CHEBI:15444"/>
        <dbReference type="ChEBI" id="CHEBI:43474"/>
        <dbReference type="ChEBI" id="CHEBI:58601"/>
        <dbReference type="EC" id="2.4.1.1"/>
    </reaction>
</comment>
<evidence type="ECO:0000256" key="9">
    <source>
        <dbReference type="ARBA" id="ARBA00025174"/>
    </source>
</evidence>
<sequence length="138" mass="15351">GNVHPSQVLASGVFLEPYSLTIGFARRFATYKRATLILRDYERLLRIITNPDMPVQIVFAGKAHPADEPGKLLIQQVYRAVKDPRAAGRLVFLEDYDMNLARLLVQGVDVWLNNPRRPNEASGTSGMKAALNGVLNFS</sequence>
<dbReference type="GO" id="GO:0005975">
    <property type="term" value="P:carbohydrate metabolic process"/>
    <property type="evidence" value="ECO:0007669"/>
    <property type="project" value="InterPro"/>
</dbReference>
<accession>A0A2M8Q711</accession>
<dbReference type="InterPro" id="IPR011834">
    <property type="entry name" value="Agluc_phsphrylas"/>
</dbReference>
<evidence type="ECO:0000256" key="1">
    <source>
        <dbReference type="ARBA" id="ARBA00001275"/>
    </source>
</evidence>
<evidence type="ECO:0000313" key="10">
    <source>
        <dbReference type="EMBL" id="PJF45582.1"/>
    </source>
</evidence>
<dbReference type="InterPro" id="IPR000811">
    <property type="entry name" value="Glyco_trans_35"/>
</dbReference>
<dbReference type="NCBIfam" id="TIGR02094">
    <property type="entry name" value="more_P_ylases"/>
    <property type="match status" value="1"/>
</dbReference>
<dbReference type="PANTHER" id="PTHR42655">
    <property type="entry name" value="GLYCOGEN PHOSPHORYLASE"/>
    <property type="match status" value="1"/>
</dbReference>
<organism evidence="10 11">
    <name type="scientific">Candidatus Thermofonsia Clade 3 bacterium</name>
    <dbReference type="NCBI Taxonomy" id="2364212"/>
    <lineage>
        <taxon>Bacteria</taxon>
        <taxon>Bacillati</taxon>
        <taxon>Chloroflexota</taxon>
        <taxon>Candidatus Thermofontia</taxon>
        <taxon>Candidatus Thermofonsia Clade 3</taxon>
    </lineage>
</organism>
<dbReference type="SUPFAM" id="SSF53756">
    <property type="entry name" value="UDP-Glycosyltransferase/glycogen phosphorylase"/>
    <property type="match status" value="1"/>
</dbReference>
<keyword evidence="7" id="KW-0663">Pyridoxal phosphate</keyword>
<keyword evidence="8" id="KW-0119">Carbohydrate metabolism</keyword>
<evidence type="ECO:0000256" key="3">
    <source>
        <dbReference type="ARBA" id="ARBA00006047"/>
    </source>
</evidence>
<dbReference type="InterPro" id="IPR035090">
    <property type="entry name" value="Pyridoxal_P_attach_site"/>
</dbReference>
<dbReference type="EMBL" id="PGTN01000947">
    <property type="protein sequence ID" value="PJF45582.1"/>
    <property type="molecule type" value="Genomic_DNA"/>
</dbReference>
<dbReference type="PROSITE" id="PS00102">
    <property type="entry name" value="PHOSPHORYLASE"/>
    <property type="match status" value="1"/>
</dbReference>
<dbReference type="GO" id="GO:0008184">
    <property type="term" value="F:glycogen phosphorylase activity"/>
    <property type="evidence" value="ECO:0007669"/>
    <property type="project" value="InterPro"/>
</dbReference>
<gene>
    <name evidence="10" type="ORF">CUN48_18150</name>
</gene>
<feature type="non-terminal residue" evidence="10">
    <location>
        <position position="138"/>
    </location>
</feature>
<keyword evidence="6" id="KW-0808">Transferase</keyword>
<comment type="function">
    <text evidence="9">Phosphorylase is an important allosteric enzyme in carbohydrate metabolism. Enzymes from different sources differ in their regulatory mechanisms and in their natural substrates. However, all known phosphorylases share catalytic and structural properties.</text>
</comment>
<dbReference type="Proteomes" id="UP000230790">
    <property type="component" value="Unassembled WGS sequence"/>
</dbReference>
<dbReference type="GO" id="GO:0030170">
    <property type="term" value="F:pyridoxal phosphate binding"/>
    <property type="evidence" value="ECO:0007669"/>
    <property type="project" value="InterPro"/>
</dbReference>
<comment type="similarity">
    <text evidence="3">Belongs to the glycogen phosphorylase family.</text>
</comment>
<evidence type="ECO:0000256" key="8">
    <source>
        <dbReference type="ARBA" id="ARBA00023277"/>
    </source>
</evidence>
<dbReference type="InterPro" id="IPR052182">
    <property type="entry name" value="Glycogen/Maltodextrin_Phosph"/>
</dbReference>
<dbReference type="EC" id="2.4.1.1" evidence="4"/>
<keyword evidence="5" id="KW-0328">Glycosyltransferase</keyword>
<name>A0A2M8Q711_9CHLR</name>
<feature type="non-terminal residue" evidence="10">
    <location>
        <position position="1"/>
    </location>
</feature>
<protein>
    <recommendedName>
        <fullName evidence="4">glycogen phosphorylase</fullName>
        <ecNumber evidence="4">2.4.1.1</ecNumber>
    </recommendedName>
</protein>
<dbReference type="AlphaFoldDB" id="A0A2M8Q711"/>
<evidence type="ECO:0000256" key="4">
    <source>
        <dbReference type="ARBA" id="ARBA00012591"/>
    </source>
</evidence>
<proteinExistence type="inferred from homology"/>